<organism evidence="9 10">
    <name type="scientific">Carex littledalei</name>
    <dbReference type="NCBI Taxonomy" id="544730"/>
    <lineage>
        <taxon>Eukaryota</taxon>
        <taxon>Viridiplantae</taxon>
        <taxon>Streptophyta</taxon>
        <taxon>Embryophyta</taxon>
        <taxon>Tracheophyta</taxon>
        <taxon>Spermatophyta</taxon>
        <taxon>Magnoliopsida</taxon>
        <taxon>Liliopsida</taxon>
        <taxon>Poales</taxon>
        <taxon>Cyperaceae</taxon>
        <taxon>Cyperoideae</taxon>
        <taxon>Cariceae</taxon>
        <taxon>Carex</taxon>
        <taxon>Carex subgen. Euthyceras</taxon>
    </lineage>
</organism>
<dbReference type="EMBL" id="SWLB01000002">
    <property type="protein sequence ID" value="KAF3341216.1"/>
    <property type="molecule type" value="Genomic_DNA"/>
</dbReference>
<reference evidence="9" key="1">
    <citation type="submission" date="2020-01" db="EMBL/GenBank/DDBJ databases">
        <title>Genome sequence of Kobresia littledalei, the first chromosome-level genome in the family Cyperaceae.</title>
        <authorList>
            <person name="Qu G."/>
        </authorList>
    </citation>
    <scope>NUCLEOTIDE SEQUENCE</scope>
    <source>
        <strain evidence="9">C.B.Clarke</strain>
        <tissue evidence="9">Leaf</tissue>
    </source>
</reference>
<comment type="similarity">
    <text evidence="3">Belongs to the UbiA prenyltransferase family.</text>
</comment>
<dbReference type="Pfam" id="PF01040">
    <property type="entry name" value="UbiA"/>
    <property type="match status" value="1"/>
</dbReference>
<keyword evidence="4 9" id="KW-0808">Transferase</keyword>
<evidence type="ECO:0000256" key="1">
    <source>
        <dbReference type="ARBA" id="ARBA00001946"/>
    </source>
</evidence>
<keyword evidence="6 8" id="KW-1133">Transmembrane helix</keyword>
<dbReference type="GO" id="GO:0006744">
    <property type="term" value="P:ubiquinone biosynthetic process"/>
    <property type="evidence" value="ECO:0007669"/>
    <property type="project" value="TreeGrafter"/>
</dbReference>
<feature type="transmembrane region" description="Helical" evidence="8">
    <location>
        <begin position="99"/>
        <end position="119"/>
    </location>
</feature>
<evidence type="ECO:0000256" key="8">
    <source>
        <dbReference type="SAM" id="Phobius"/>
    </source>
</evidence>
<evidence type="ECO:0000256" key="2">
    <source>
        <dbReference type="ARBA" id="ARBA00004141"/>
    </source>
</evidence>
<dbReference type="PANTHER" id="PTHR11048:SF28">
    <property type="entry name" value="4-HYDROXYBENZOATE POLYPRENYLTRANSFERASE, MITOCHONDRIAL"/>
    <property type="match status" value="1"/>
</dbReference>
<name>A0A833VKP3_9POAL</name>
<proteinExistence type="inferred from homology"/>
<dbReference type="InterPro" id="IPR000537">
    <property type="entry name" value="UbiA_prenyltransferase"/>
</dbReference>
<dbReference type="GO" id="GO:0005743">
    <property type="term" value="C:mitochondrial inner membrane"/>
    <property type="evidence" value="ECO:0007669"/>
    <property type="project" value="TreeGrafter"/>
</dbReference>
<dbReference type="Proteomes" id="UP000623129">
    <property type="component" value="Unassembled WGS sequence"/>
</dbReference>
<keyword evidence="10" id="KW-1185">Reference proteome</keyword>
<keyword evidence="5 8" id="KW-0812">Transmembrane</keyword>
<comment type="cofactor">
    <cofactor evidence="1">
        <name>Mg(2+)</name>
        <dbReference type="ChEBI" id="CHEBI:18420"/>
    </cofactor>
</comment>
<accession>A0A833VKP3</accession>
<sequence>MPQAFLGLVHNCGATLGWAAVMGNLTDIRIFIPVHIAGIRWTLVYDTIYAHQDKDEDAEAGIKSTALLFGDSTRTWLFGFATICIGSLMFAGYNAHMGWPFYLSMIPAFGHLLWQIYSVDLSNGFDCLMK</sequence>
<comment type="caution">
    <text evidence="9">The sequence shown here is derived from an EMBL/GenBank/DDBJ whole genome shotgun (WGS) entry which is preliminary data.</text>
</comment>
<evidence type="ECO:0000256" key="5">
    <source>
        <dbReference type="ARBA" id="ARBA00022692"/>
    </source>
</evidence>
<evidence type="ECO:0000256" key="4">
    <source>
        <dbReference type="ARBA" id="ARBA00022679"/>
    </source>
</evidence>
<protein>
    <submittedName>
        <fullName evidence="9">4-hydroxybenzoate polyprenyltransferase</fullName>
    </submittedName>
</protein>
<evidence type="ECO:0000256" key="7">
    <source>
        <dbReference type="ARBA" id="ARBA00023136"/>
    </source>
</evidence>
<comment type="subcellular location">
    <subcellularLocation>
        <location evidence="2">Membrane</location>
        <topology evidence="2">Multi-pass membrane protein</topology>
    </subcellularLocation>
</comment>
<evidence type="ECO:0000256" key="6">
    <source>
        <dbReference type="ARBA" id="ARBA00022989"/>
    </source>
</evidence>
<evidence type="ECO:0000313" key="10">
    <source>
        <dbReference type="Proteomes" id="UP000623129"/>
    </source>
</evidence>
<dbReference type="FunFam" id="1.20.120.1780:FF:000001">
    <property type="entry name" value="4-hydroxybenzoate octaprenyltransferase"/>
    <property type="match status" value="1"/>
</dbReference>
<feature type="transmembrane region" description="Helical" evidence="8">
    <location>
        <begin position="75"/>
        <end position="93"/>
    </location>
</feature>
<dbReference type="InterPro" id="IPR039653">
    <property type="entry name" value="Prenyltransferase"/>
</dbReference>
<evidence type="ECO:0000256" key="3">
    <source>
        <dbReference type="ARBA" id="ARBA00005985"/>
    </source>
</evidence>
<dbReference type="AlphaFoldDB" id="A0A833VKP3"/>
<dbReference type="Gene3D" id="1.20.120.1780">
    <property type="entry name" value="UbiA prenyltransferase"/>
    <property type="match status" value="1"/>
</dbReference>
<gene>
    <name evidence="9" type="ORF">FCM35_KLT10060</name>
</gene>
<dbReference type="PANTHER" id="PTHR11048">
    <property type="entry name" value="PRENYLTRANSFERASES"/>
    <property type="match status" value="1"/>
</dbReference>
<keyword evidence="7 8" id="KW-0472">Membrane</keyword>
<dbReference type="GO" id="GO:0016765">
    <property type="term" value="F:transferase activity, transferring alkyl or aryl (other than methyl) groups"/>
    <property type="evidence" value="ECO:0007669"/>
    <property type="project" value="InterPro"/>
</dbReference>
<evidence type="ECO:0000313" key="9">
    <source>
        <dbReference type="EMBL" id="KAF3341216.1"/>
    </source>
</evidence>
<dbReference type="OrthoDB" id="18170at2759"/>